<dbReference type="InterPro" id="IPR003033">
    <property type="entry name" value="SCP2_sterol-bd_dom"/>
</dbReference>
<dbReference type="FunCoup" id="A0A7R8V369">
    <property type="interactions" value="251"/>
</dbReference>
<gene>
    <name evidence="2" type="ORF">HERILL_LOCUS13746</name>
</gene>
<dbReference type="EMBL" id="LR899013">
    <property type="protein sequence ID" value="CAD7091327.1"/>
    <property type="molecule type" value="Genomic_DNA"/>
</dbReference>
<dbReference type="OMA" id="WTIDMKK"/>
<evidence type="ECO:0000313" key="3">
    <source>
        <dbReference type="Proteomes" id="UP000594454"/>
    </source>
</evidence>
<dbReference type="Gene3D" id="3.30.1050.10">
    <property type="entry name" value="SCP2 sterol-binding domain"/>
    <property type="match status" value="1"/>
</dbReference>
<dbReference type="Pfam" id="PF02036">
    <property type="entry name" value="SCP2"/>
    <property type="match status" value="1"/>
</dbReference>
<keyword evidence="3" id="KW-1185">Reference proteome</keyword>
<dbReference type="InParanoid" id="A0A7R8V369"/>
<evidence type="ECO:0000259" key="1">
    <source>
        <dbReference type="Pfam" id="PF02036"/>
    </source>
</evidence>
<accession>A0A7R8V369</accession>
<dbReference type="OrthoDB" id="3592703at2759"/>
<proteinExistence type="predicted"/>
<name>A0A7R8V369_HERIL</name>
<dbReference type="InterPro" id="IPR036527">
    <property type="entry name" value="SCP2_sterol-bd_dom_sf"/>
</dbReference>
<organism evidence="2 3">
    <name type="scientific">Hermetia illucens</name>
    <name type="common">Black soldier fly</name>
    <dbReference type="NCBI Taxonomy" id="343691"/>
    <lineage>
        <taxon>Eukaryota</taxon>
        <taxon>Metazoa</taxon>
        <taxon>Ecdysozoa</taxon>
        <taxon>Arthropoda</taxon>
        <taxon>Hexapoda</taxon>
        <taxon>Insecta</taxon>
        <taxon>Pterygota</taxon>
        <taxon>Neoptera</taxon>
        <taxon>Endopterygota</taxon>
        <taxon>Diptera</taxon>
        <taxon>Brachycera</taxon>
        <taxon>Stratiomyomorpha</taxon>
        <taxon>Stratiomyidae</taxon>
        <taxon>Hermetiinae</taxon>
        <taxon>Hermetia</taxon>
    </lineage>
</organism>
<protein>
    <recommendedName>
        <fullName evidence="1">SCP2 domain-containing protein</fullName>
    </recommendedName>
</protein>
<dbReference type="FunFam" id="3.30.1050.10:FF:000001">
    <property type="entry name" value="Putative Non-specific lipid-transfer protein"/>
    <property type="match status" value="1"/>
</dbReference>
<dbReference type="SUPFAM" id="SSF55718">
    <property type="entry name" value="SCP-like"/>
    <property type="match status" value="1"/>
</dbReference>
<dbReference type="PANTHER" id="PTHR10094">
    <property type="entry name" value="STEROL CARRIER PROTEIN 2 SCP-2 FAMILY PROTEIN"/>
    <property type="match status" value="1"/>
</dbReference>
<evidence type="ECO:0000313" key="2">
    <source>
        <dbReference type="EMBL" id="CAD7091327.1"/>
    </source>
</evidence>
<dbReference type="AlphaFoldDB" id="A0A7R8V369"/>
<reference evidence="2 3" key="1">
    <citation type="submission" date="2020-11" db="EMBL/GenBank/DDBJ databases">
        <authorList>
            <person name="Wallbank WR R."/>
            <person name="Pardo Diaz C."/>
            <person name="Kozak K."/>
            <person name="Martin S."/>
            <person name="Jiggins C."/>
            <person name="Moest M."/>
            <person name="Warren A I."/>
            <person name="Generalovic N T."/>
            <person name="Byers J.R.P. K."/>
            <person name="Montejo-Kovacevich G."/>
            <person name="Yen C E."/>
        </authorList>
    </citation>
    <scope>NUCLEOTIDE SEQUENCE [LARGE SCALE GENOMIC DNA]</scope>
</reference>
<dbReference type="Proteomes" id="UP000594454">
    <property type="component" value="Chromosome 5"/>
</dbReference>
<dbReference type="PANTHER" id="PTHR10094:SF25">
    <property type="entry name" value="SCP2 STEROL-BINDING DOMAIN-CONTAINING PROTEIN 1"/>
    <property type="match status" value="1"/>
</dbReference>
<sequence length="116" mass="12781">MSNLKSDAVFKRIQDGVKENIAKAKSVNGVFSYKITQNGKVVKEWILDLKNGEVYEGPAKNIKVDTTLTVSDDDMVEISLGKLNPQAAFMKGKLKIAGNIMLTQKLVPLLKTESKL</sequence>
<feature type="domain" description="SCP2" evidence="1">
    <location>
        <begin position="10"/>
        <end position="111"/>
    </location>
</feature>
<dbReference type="GO" id="GO:0005829">
    <property type="term" value="C:cytosol"/>
    <property type="evidence" value="ECO:0007669"/>
    <property type="project" value="TreeGrafter"/>
</dbReference>